<dbReference type="InterPro" id="IPR043128">
    <property type="entry name" value="Rev_trsase/Diguanyl_cyclase"/>
</dbReference>
<dbReference type="PANTHER" id="PTHR24559">
    <property type="entry name" value="TRANSPOSON TY3-I GAG-POL POLYPROTEIN"/>
    <property type="match status" value="1"/>
</dbReference>
<dbReference type="InterPro" id="IPR000477">
    <property type="entry name" value="RT_dom"/>
</dbReference>
<sequence>MVTPVEKRSSNKFCDFNNDKGHNTDEYMQLKKQIEELVRAGKLSHLIKKIKQGKDQPKVGKKEVPAKYNEITFPPLTTSSGTEGPLVIEEKIGGHMIHRITFYKAWMYFMIVRSLSPYNGIIGRPGIKEIQAVPSTAYGMLKFSVDGGIVTIRSTILILIECVTVTTSSKEILKEAEVRQEKFKVALHLNFSDQEVVIGGTLSAKGRTELCSLLKENLDIFAWQPSDMTRVPRSVAEHQLNIQEGYSPIRQKKRGQAPERAKAILAEHDGSWRMCVDFMDLNKACPQDCYPLPEFDWKVKSLSGYPYKCFLDAYKGYHQIQMAESNEEKTAFHTSHGVYCYTKMPFGLKNVGTTYERLVDKAFDDQVGRNIEVYVDDLVIKSHTETNMLRDIGETFCALRKINMKLNPKKYAFRAM</sequence>
<evidence type="ECO:0000313" key="2">
    <source>
        <dbReference type="EMBL" id="GJT96993.1"/>
    </source>
</evidence>
<reference evidence="2" key="1">
    <citation type="journal article" date="2022" name="Int. J. Mol. Sci.">
        <title>Draft Genome of Tanacetum Coccineum: Genomic Comparison of Closely Related Tanacetum-Family Plants.</title>
        <authorList>
            <person name="Yamashiro T."/>
            <person name="Shiraishi A."/>
            <person name="Nakayama K."/>
            <person name="Satake H."/>
        </authorList>
    </citation>
    <scope>NUCLEOTIDE SEQUENCE</scope>
</reference>
<comment type="caution">
    <text evidence="2">The sequence shown here is derived from an EMBL/GenBank/DDBJ whole genome shotgun (WGS) entry which is preliminary data.</text>
</comment>
<protein>
    <submittedName>
        <fullName evidence="2">Reverse transcriptase domain-containing protein</fullName>
    </submittedName>
</protein>
<evidence type="ECO:0000259" key="1">
    <source>
        <dbReference type="Pfam" id="PF00078"/>
    </source>
</evidence>
<keyword evidence="2" id="KW-0548">Nucleotidyltransferase</keyword>
<keyword evidence="2" id="KW-0695">RNA-directed DNA polymerase</keyword>
<name>A0ABQ5IA27_9ASTR</name>
<dbReference type="PANTHER" id="PTHR24559:SF444">
    <property type="entry name" value="REVERSE TRANSCRIPTASE DOMAIN-CONTAINING PROTEIN"/>
    <property type="match status" value="1"/>
</dbReference>
<keyword evidence="3" id="KW-1185">Reference proteome</keyword>
<dbReference type="Gene3D" id="3.10.10.10">
    <property type="entry name" value="HIV Type 1 Reverse Transcriptase, subunit A, domain 1"/>
    <property type="match status" value="1"/>
</dbReference>
<dbReference type="Proteomes" id="UP001151760">
    <property type="component" value="Unassembled WGS sequence"/>
</dbReference>
<gene>
    <name evidence="2" type="ORF">Tco_1092511</name>
</gene>
<organism evidence="2 3">
    <name type="scientific">Tanacetum coccineum</name>
    <dbReference type="NCBI Taxonomy" id="301880"/>
    <lineage>
        <taxon>Eukaryota</taxon>
        <taxon>Viridiplantae</taxon>
        <taxon>Streptophyta</taxon>
        <taxon>Embryophyta</taxon>
        <taxon>Tracheophyta</taxon>
        <taxon>Spermatophyta</taxon>
        <taxon>Magnoliopsida</taxon>
        <taxon>eudicotyledons</taxon>
        <taxon>Gunneridae</taxon>
        <taxon>Pentapetalae</taxon>
        <taxon>asterids</taxon>
        <taxon>campanulids</taxon>
        <taxon>Asterales</taxon>
        <taxon>Asteraceae</taxon>
        <taxon>Asteroideae</taxon>
        <taxon>Anthemideae</taxon>
        <taxon>Anthemidinae</taxon>
        <taxon>Tanacetum</taxon>
    </lineage>
</organism>
<dbReference type="Pfam" id="PF00078">
    <property type="entry name" value="RVT_1"/>
    <property type="match status" value="1"/>
</dbReference>
<accession>A0ABQ5IA27</accession>
<reference evidence="2" key="2">
    <citation type="submission" date="2022-01" db="EMBL/GenBank/DDBJ databases">
        <authorList>
            <person name="Yamashiro T."/>
            <person name="Shiraishi A."/>
            <person name="Satake H."/>
            <person name="Nakayama K."/>
        </authorList>
    </citation>
    <scope>NUCLEOTIDE SEQUENCE</scope>
</reference>
<dbReference type="InterPro" id="IPR043502">
    <property type="entry name" value="DNA/RNA_pol_sf"/>
</dbReference>
<feature type="domain" description="Reverse transcriptase" evidence="1">
    <location>
        <begin position="268"/>
        <end position="413"/>
    </location>
</feature>
<proteinExistence type="predicted"/>
<keyword evidence="2" id="KW-0808">Transferase</keyword>
<dbReference type="GO" id="GO:0003964">
    <property type="term" value="F:RNA-directed DNA polymerase activity"/>
    <property type="evidence" value="ECO:0007669"/>
    <property type="project" value="UniProtKB-KW"/>
</dbReference>
<dbReference type="CDD" id="cd01647">
    <property type="entry name" value="RT_LTR"/>
    <property type="match status" value="1"/>
</dbReference>
<evidence type="ECO:0000313" key="3">
    <source>
        <dbReference type="Proteomes" id="UP001151760"/>
    </source>
</evidence>
<dbReference type="EMBL" id="BQNB010020531">
    <property type="protein sequence ID" value="GJT96993.1"/>
    <property type="molecule type" value="Genomic_DNA"/>
</dbReference>
<dbReference type="SUPFAM" id="SSF56672">
    <property type="entry name" value="DNA/RNA polymerases"/>
    <property type="match status" value="1"/>
</dbReference>
<dbReference type="InterPro" id="IPR053134">
    <property type="entry name" value="RNA-dir_DNA_polymerase"/>
</dbReference>
<dbReference type="Gene3D" id="3.30.70.270">
    <property type="match status" value="1"/>
</dbReference>